<protein>
    <submittedName>
        <fullName evidence="6">4Fe-4S dicluster domain-containing protein</fullName>
    </submittedName>
</protein>
<feature type="domain" description="4Fe-4S ferredoxin-type" evidence="5">
    <location>
        <begin position="49"/>
        <end position="76"/>
    </location>
</feature>
<sequence length="353" mass="39683">MKLIDWGLNKLVGEIKVSPSLCVRASSPQASCSLCADICPERGIRLTEEGPLVQSCRACGRCVRDCPERVFTLDAFLVADYVNKKDRIVIGCTHDPGEARVDGRISCFTQLEPEWLAPLLGKMDQLVLYVDQEACATCVNDWSPESLTVRLDRLAIPHRDRLVIIRDPAALNQFFDRKRSRRAFIADGFQYFQETGKKEWQLQLARYVAQDGERRLPRRSLLIKPFQEAEDLPLDQELPYRSLGATACQFCGACSQVCPHGALRLDEAEGEAHLLHAPVLCSQCHLCQDLCPVDGLHWQAPLKIEDIAAPAWRSLAAVRGQVCKHCGEIFHELPLQDPPICRFCRARQRPGQV</sequence>
<gene>
    <name evidence="6" type="ORF">ACKQTC_01880</name>
</gene>
<dbReference type="InterPro" id="IPR017900">
    <property type="entry name" value="4Fe4S_Fe_S_CS"/>
</dbReference>
<proteinExistence type="predicted"/>
<evidence type="ECO:0000256" key="4">
    <source>
        <dbReference type="ARBA" id="ARBA00023014"/>
    </source>
</evidence>
<dbReference type="Pfam" id="PF12838">
    <property type="entry name" value="Fer4_7"/>
    <property type="match status" value="1"/>
</dbReference>
<evidence type="ECO:0000256" key="1">
    <source>
        <dbReference type="ARBA" id="ARBA00022485"/>
    </source>
</evidence>
<dbReference type="InterPro" id="IPR017896">
    <property type="entry name" value="4Fe4S_Fe-S-bd"/>
</dbReference>
<keyword evidence="1" id="KW-0004">4Fe-4S</keyword>
<dbReference type="InterPro" id="IPR050572">
    <property type="entry name" value="Fe-S_Ferredoxin"/>
</dbReference>
<dbReference type="Gene3D" id="3.30.70.20">
    <property type="match status" value="2"/>
</dbReference>
<dbReference type="PROSITE" id="PS00198">
    <property type="entry name" value="4FE4S_FER_1"/>
    <property type="match status" value="3"/>
</dbReference>
<keyword evidence="7" id="KW-1185">Reference proteome</keyword>
<dbReference type="PROSITE" id="PS51379">
    <property type="entry name" value="4FE4S_FER_2"/>
    <property type="match status" value="3"/>
</dbReference>
<evidence type="ECO:0000313" key="7">
    <source>
        <dbReference type="Proteomes" id="UP001631949"/>
    </source>
</evidence>
<accession>A0ABW9GWT2</accession>
<comment type="caution">
    <text evidence="6">The sequence shown here is derived from an EMBL/GenBank/DDBJ whole genome shotgun (WGS) entry which is preliminary data.</text>
</comment>
<evidence type="ECO:0000256" key="2">
    <source>
        <dbReference type="ARBA" id="ARBA00022723"/>
    </source>
</evidence>
<dbReference type="EMBL" id="JBJUVG010000002">
    <property type="protein sequence ID" value="MFM9413119.1"/>
    <property type="molecule type" value="Genomic_DNA"/>
</dbReference>
<feature type="domain" description="4Fe-4S ferredoxin-type" evidence="5">
    <location>
        <begin position="239"/>
        <end position="268"/>
    </location>
</feature>
<evidence type="ECO:0000259" key="5">
    <source>
        <dbReference type="PROSITE" id="PS51379"/>
    </source>
</evidence>
<dbReference type="Proteomes" id="UP001631949">
    <property type="component" value="Unassembled WGS sequence"/>
</dbReference>
<keyword evidence="2" id="KW-0479">Metal-binding</keyword>
<dbReference type="SUPFAM" id="SSF54862">
    <property type="entry name" value="4Fe-4S ferredoxins"/>
    <property type="match status" value="2"/>
</dbReference>
<reference evidence="6 7" key="1">
    <citation type="journal article" date="2016" name="Int. J. Syst. Evol. Microbiol.">
        <title>Peptococcus simiae sp. nov., isolated from rhesus macaque faeces and emended description of the genus Peptococcus.</title>
        <authorList>
            <person name="Shkoporov A.N."/>
            <person name="Efimov B.A."/>
            <person name="Kondova I."/>
            <person name="Ouwerling B."/>
            <person name="Chaplin A.V."/>
            <person name="Shcherbakova V.A."/>
            <person name="Langermans J.A.M."/>
        </authorList>
    </citation>
    <scope>NUCLEOTIDE SEQUENCE [LARGE SCALE GENOMIC DNA]</scope>
    <source>
        <strain evidence="6 7">M108</strain>
    </source>
</reference>
<name>A0ABW9GWT2_9FIRM</name>
<organism evidence="6 7">
    <name type="scientific">Peptococcus simiae</name>
    <dbReference type="NCBI Taxonomy" id="1643805"/>
    <lineage>
        <taxon>Bacteria</taxon>
        <taxon>Bacillati</taxon>
        <taxon>Bacillota</taxon>
        <taxon>Clostridia</taxon>
        <taxon>Eubacteriales</taxon>
        <taxon>Peptococcaceae</taxon>
        <taxon>Peptococcus</taxon>
    </lineage>
</organism>
<dbReference type="RefSeq" id="WP_408976737.1">
    <property type="nucleotide sequence ID" value="NZ_JBJUVG010000002.1"/>
</dbReference>
<keyword evidence="3" id="KW-0408">Iron</keyword>
<feature type="domain" description="4Fe-4S ferredoxin-type" evidence="5">
    <location>
        <begin position="272"/>
        <end position="301"/>
    </location>
</feature>
<dbReference type="PANTHER" id="PTHR43687">
    <property type="entry name" value="ADENYLYLSULFATE REDUCTASE, BETA SUBUNIT"/>
    <property type="match status" value="1"/>
</dbReference>
<dbReference type="PANTHER" id="PTHR43687:SF1">
    <property type="entry name" value="FERREDOXIN III"/>
    <property type="match status" value="1"/>
</dbReference>
<evidence type="ECO:0000256" key="3">
    <source>
        <dbReference type="ARBA" id="ARBA00023004"/>
    </source>
</evidence>
<keyword evidence="4" id="KW-0411">Iron-sulfur</keyword>
<evidence type="ECO:0000313" key="6">
    <source>
        <dbReference type="EMBL" id="MFM9413119.1"/>
    </source>
</evidence>